<keyword evidence="3" id="KW-1185">Reference proteome</keyword>
<dbReference type="Proteomes" id="UP000708208">
    <property type="component" value="Unassembled WGS sequence"/>
</dbReference>
<feature type="region of interest" description="Disordered" evidence="1">
    <location>
        <begin position="33"/>
        <end position="79"/>
    </location>
</feature>
<gene>
    <name evidence="2" type="ORF">AFUS01_LOCUS4683</name>
</gene>
<organism evidence="2 3">
    <name type="scientific">Allacma fusca</name>
    <dbReference type="NCBI Taxonomy" id="39272"/>
    <lineage>
        <taxon>Eukaryota</taxon>
        <taxon>Metazoa</taxon>
        <taxon>Ecdysozoa</taxon>
        <taxon>Arthropoda</taxon>
        <taxon>Hexapoda</taxon>
        <taxon>Collembola</taxon>
        <taxon>Symphypleona</taxon>
        <taxon>Sminthuridae</taxon>
        <taxon>Allacma</taxon>
    </lineage>
</organism>
<feature type="non-terminal residue" evidence="2">
    <location>
        <position position="79"/>
    </location>
</feature>
<sequence length="79" mass="8506">MTPKQFGVIVSDRAKNMLNAFNADVFFDESWEEVQPGENASGSGQSGSDVVTDEEDFDVVENRGASEDDDNSIIADSTA</sequence>
<protein>
    <submittedName>
        <fullName evidence="2">Uncharacterized protein</fullName>
    </submittedName>
</protein>
<proteinExistence type="predicted"/>
<comment type="caution">
    <text evidence="2">The sequence shown here is derived from an EMBL/GenBank/DDBJ whole genome shotgun (WGS) entry which is preliminary data.</text>
</comment>
<evidence type="ECO:0000256" key="1">
    <source>
        <dbReference type="SAM" id="MobiDB-lite"/>
    </source>
</evidence>
<name>A0A8J2JV23_9HEXA</name>
<reference evidence="2" key="1">
    <citation type="submission" date="2021-06" db="EMBL/GenBank/DDBJ databases">
        <authorList>
            <person name="Hodson N. C."/>
            <person name="Mongue J. A."/>
            <person name="Jaron S. K."/>
        </authorList>
    </citation>
    <scope>NUCLEOTIDE SEQUENCE</scope>
</reference>
<dbReference type="EMBL" id="CAJVCH010029346">
    <property type="protein sequence ID" value="CAG7706599.1"/>
    <property type="molecule type" value="Genomic_DNA"/>
</dbReference>
<evidence type="ECO:0000313" key="3">
    <source>
        <dbReference type="Proteomes" id="UP000708208"/>
    </source>
</evidence>
<feature type="compositionally biased region" description="Polar residues" evidence="1">
    <location>
        <begin position="38"/>
        <end position="48"/>
    </location>
</feature>
<dbReference type="AlphaFoldDB" id="A0A8J2JV23"/>
<evidence type="ECO:0000313" key="2">
    <source>
        <dbReference type="EMBL" id="CAG7706599.1"/>
    </source>
</evidence>
<dbReference type="OrthoDB" id="117690at2759"/>
<accession>A0A8J2JV23</accession>